<gene>
    <name evidence="3" type="ORF">ILEXP_LOCUS4766</name>
</gene>
<dbReference type="Proteomes" id="UP001642360">
    <property type="component" value="Unassembled WGS sequence"/>
</dbReference>
<dbReference type="Gene3D" id="1.20.910.10">
    <property type="entry name" value="Heme oxygenase-like"/>
    <property type="match status" value="1"/>
</dbReference>
<keyword evidence="1" id="KW-0472">Membrane</keyword>
<dbReference type="InterPro" id="IPR050967">
    <property type="entry name" value="Thiamine_Salvage_TenA"/>
</dbReference>
<dbReference type="InterPro" id="IPR004305">
    <property type="entry name" value="Thiaminase-2/PQQC"/>
</dbReference>
<accession>A0ABC8QYA3</accession>
<dbReference type="AlphaFoldDB" id="A0ABC8QYA3"/>
<evidence type="ECO:0000259" key="2">
    <source>
        <dbReference type="Pfam" id="PF03070"/>
    </source>
</evidence>
<proteinExistence type="predicted"/>
<dbReference type="GO" id="GO:0006772">
    <property type="term" value="P:thiamine metabolic process"/>
    <property type="evidence" value="ECO:0007669"/>
    <property type="project" value="UniProtKB-ARBA"/>
</dbReference>
<comment type="caution">
    <text evidence="3">The sequence shown here is derived from an EMBL/GenBank/DDBJ whole genome shotgun (WGS) entry which is preliminary data.</text>
</comment>
<dbReference type="Pfam" id="PF03070">
    <property type="entry name" value="TENA_THI-4"/>
    <property type="match status" value="1"/>
</dbReference>
<dbReference type="PANTHER" id="PTHR43198:SF2">
    <property type="entry name" value="SI:CH1073-67J19.1-RELATED"/>
    <property type="match status" value="1"/>
</dbReference>
<evidence type="ECO:0000256" key="1">
    <source>
        <dbReference type="SAM" id="Phobius"/>
    </source>
</evidence>
<dbReference type="InterPro" id="IPR016084">
    <property type="entry name" value="Haem_Oase-like_multi-hlx"/>
</dbReference>
<dbReference type="SUPFAM" id="SSF48613">
    <property type="entry name" value="Heme oxygenase-like"/>
    <property type="match status" value="1"/>
</dbReference>
<protein>
    <recommendedName>
        <fullName evidence="2">Thiaminase-2/PQQC domain-containing protein</fullName>
    </recommendedName>
</protein>
<dbReference type="EMBL" id="CAUOFW020000836">
    <property type="protein sequence ID" value="CAK9137719.1"/>
    <property type="molecule type" value="Genomic_DNA"/>
</dbReference>
<sequence length="119" mass="13338">MATTPKPSSVATDEEGIARRFWIKFRKESILALYTPFVVCLAAGNLPIETFRHYIAQDVHFLKAFAQAYELAEECADDDDAKVGISELRKNVLEELKMHDSFVQFVVGSHLAGMLETGM</sequence>
<evidence type="ECO:0000313" key="3">
    <source>
        <dbReference type="EMBL" id="CAK9137719.1"/>
    </source>
</evidence>
<keyword evidence="4" id="KW-1185">Reference proteome</keyword>
<evidence type="ECO:0000313" key="4">
    <source>
        <dbReference type="Proteomes" id="UP001642360"/>
    </source>
</evidence>
<name>A0ABC8QYA3_9AQUA</name>
<keyword evidence="1" id="KW-1133">Transmembrane helix</keyword>
<dbReference type="PANTHER" id="PTHR43198">
    <property type="entry name" value="BIFUNCTIONAL TH2 PROTEIN"/>
    <property type="match status" value="1"/>
</dbReference>
<reference evidence="3 4" key="1">
    <citation type="submission" date="2024-02" db="EMBL/GenBank/DDBJ databases">
        <authorList>
            <person name="Vignale AGUSTIN F."/>
            <person name="Sosa J E."/>
            <person name="Modenutti C."/>
        </authorList>
    </citation>
    <scope>NUCLEOTIDE SEQUENCE [LARGE SCALE GENOMIC DNA]</scope>
</reference>
<keyword evidence="1" id="KW-0812">Transmembrane</keyword>
<feature type="transmembrane region" description="Helical" evidence="1">
    <location>
        <begin position="29"/>
        <end position="48"/>
    </location>
</feature>
<feature type="domain" description="Thiaminase-2/PQQC" evidence="2">
    <location>
        <begin position="36"/>
        <end position="71"/>
    </location>
</feature>
<organism evidence="3 4">
    <name type="scientific">Ilex paraguariensis</name>
    <name type="common">yerba mate</name>
    <dbReference type="NCBI Taxonomy" id="185542"/>
    <lineage>
        <taxon>Eukaryota</taxon>
        <taxon>Viridiplantae</taxon>
        <taxon>Streptophyta</taxon>
        <taxon>Embryophyta</taxon>
        <taxon>Tracheophyta</taxon>
        <taxon>Spermatophyta</taxon>
        <taxon>Magnoliopsida</taxon>
        <taxon>eudicotyledons</taxon>
        <taxon>Gunneridae</taxon>
        <taxon>Pentapetalae</taxon>
        <taxon>asterids</taxon>
        <taxon>campanulids</taxon>
        <taxon>Aquifoliales</taxon>
        <taxon>Aquifoliaceae</taxon>
        <taxon>Ilex</taxon>
    </lineage>
</organism>